<dbReference type="InterPro" id="IPR050256">
    <property type="entry name" value="Glycosyltransferase_2"/>
</dbReference>
<gene>
    <name evidence="9" type="ORF">F3F73_04340</name>
</gene>
<organism evidence="9 10">
    <name type="scientific">Bacteroides salyersiae</name>
    <dbReference type="NCBI Taxonomy" id="291644"/>
    <lineage>
        <taxon>Bacteria</taxon>
        <taxon>Pseudomonadati</taxon>
        <taxon>Bacteroidota</taxon>
        <taxon>Bacteroidia</taxon>
        <taxon>Bacteroidales</taxon>
        <taxon>Bacteroidaceae</taxon>
        <taxon>Bacteroides</taxon>
    </lineage>
</organism>
<dbReference type="Gene3D" id="3.90.550.10">
    <property type="entry name" value="Spore Coat Polysaccharide Biosynthesis Protein SpsA, Chain A"/>
    <property type="match status" value="1"/>
</dbReference>
<reference evidence="9 10" key="1">
    <citation type="journal article" date="2019" name="Nat. Med.">
        <title>A library of human gut bacterial isolates paired with longitudinal multiomics data enables mechanistic microbiome research.</title>
        <authorList>
            <person name="Poyet M."/>
            <person name="Groussin M."/>
            <person name="Gibbons S.M."/>
            <person name="Avila-Pacheco J."/>
            <person name="Jiang X."/>
            <person name="Kearney S.M."/>
            <person name="Perrotta A.R."/>
            <person name="Berdy B."/>
            <person name="Zhao S."/>
            <person name="Lieberman T.D."/>
            <person name="Swanson P.K."/>
            <person name="Smith M."/>
            <person name="Roesemann S."/>
            <person name="Alexander J.E."/>
            <person name="Rich S.A."/>
            <person name="Livny J."/>
            <person name="Vlamakis H."/>
            <person name="Clish C."/>
            <person name="Bullock K."/>
            <person name="Deik A."/>
            <person name="Scott J."/>
            <person name="Pierce K.A."/>
            <person name="Xavier R.J."/>
            <person name="Alm E.J."/>
        </authorList>
    </citation>
    <scope>NUCLEOTIDE SEQUENCE [LARGE SCALE GENOMIC DNA]</scope>
    <source>
        <strain evidence="9 10">BIOML-A10</strain>
    </source>
</reference>
<evidence type="ECO:0000256" key="7">
    <source>
        <dbReference type="SAM" id="Phobius"/>
    </source>
</evidence>
<dbReference type="InterPro" id="IPR001173">
    <property type="entry name" value="Glyco_trans_2-like"/>
</dbReference>
<feature type="transmembrane region" description="Helical" evidence="7">
    <location>
        <begin position="271"/>
        <end position="292"/>
    </location>
</feature>
<keyword evidence="2" id="KW-0328">Glycosyltransferase</keyword>
<evidence type="ECO:0000259" key="8">
    <source>
        <dbReference type="Pfam" id="PF00535"/>
    </source>
</evidence>
<dbReference type="CDD" id="cd04187">
    <property type="entry name" value="DPM1_like_bac"/>
    <property type="match status" value="1"/>
</dbReference>
<dbReference type="AlphaFoldDB" id="A0A7J4XMS1"/>
<evidence type="ECO:0000256" key="2">
    <source>
        <dbReference type="ARBA" id="ARBA00022676"/>
    </source>
</evidence>
<sequence length="324" mass="36479">MKLGIVAPCYNEHEVLAESAGRLTVLMDDLVAKKKIDADSFILFVNDGSRDNTWEIISYLFEVNPYVYGVNLAGNVGHQHAIMAGMMTAKDMCDAVITIDADLQDDLKAIEEMVDRYNEGYDIVYGVKISRDADSFMKRNTALVFYKLQRSLGVKAIHNHADFRLMSRRALEQLSHFKERNLYLRGLVPLIGYKSTTVDDAISERTAGKSKYTLKKMLALAMDGITSFSTKPISLILGAGFFFLFISIVMTVYILLSYWEHATVPGWTSMMLSLWFIGSIVLLAIGVIGQYIGKIYIEVKNRPLYNIETLLCDKKSKLQDTSSK</sequence>
<evidence type="ECO:0000256" key="3">
    <source>
        <dbReference type="ARBA" id="ARBA00022679"/>
    </source>
</evidence>
<keyword evidence="5 7" id="KW-1133">Transmembrane helix</keyword>
<accession>A0A7J4XMS1</accession>
<evidence type="ECO:0000256" key="4">
    <source>
        <dbReference type="ARBA" id="ARBA00022692"/>
    </source>
</evidence>
<evidence type="ECO:0000313" key="10">
    <source>
        <dbReference type="Proteomes" id="UP000422221"/>
    </source>
</evidence>
<evidence type="ECO:0000256" key="1">
    <source>
        <dbReference type="ARBA" id="ARBA00004141"/>
    </source>
</evidence>
<dbReference type="PANTHER" id="PTHR48090:SF1">
    <property type="entry name" value="PROPHAGE BACTOPRENOL GLUCOSYL TRANSFERASE HOMOLOG"/>
    <property type="match status" value="1"/>
</dbReference>
<keyword evidence="6 7" id="KW-0472">Membrane</keyword>
<dbReference type="InterPro" id="IPR029044">
    <property type="entry name" value="Nucleotide-diphossugar_trans"/>
</dbReference>
<dbReference type="GO" id="GO:0016757">
    <property type="term" value="F:glycosyltransferase activity"/>
    <property type="evidence" value="ECO:0007669"/>
    <property type="project" value="UniProtKB-KW"/>
</dbReference>
<comment type="caution">
    <text evidence="9">The sequence shown here is derived from an EMBL/GenBank/DDBJ whole genome shotgun (WGS) entry which is preliminary data.</text>
</comment>
<comment type="subcellular location">
    <subcellularLocation>
        <location evidence="1">Membrane</location>
        <topology evidence="1">Multi-pass membrane protein</topology>
    </subcellularLocation>
</comment>
<dbReference type="EMBL" id="VWMK01000003">
    <property type="protein sequence ID" value="KAA3768536.1"/>
    <property type="molecule type" value="Genomic_DNA"/>
</dbReference>
<name>A0A7J4XMS1_9BACE</name>
<proteinExistence type="predicted"/>
<keyword evidence="4 7" id="KW-0812">Transmembrane</keyword>
<feature type="transmembrane region" description="Helical" evidence="7">
    <location>
        <begin position="235"/>
        <end position="259"/>
    </location>
</feature>
<feature type="domain" description="Glycosyltransferase 2-like" evidence="8">
    <location>
        <begin position="5"/>
        <end position="174"/>
    </location>
</feature>
<evidence type="ECO:0000313" key="9">
    <source>
        <dbReference type="EMBL" id="KAA3768536.1"/>
    </source>
</evidence>
<dbReference type="GO" id="GO:0005886">
    <property type="term" value="C:plasma membrane"/>
    <property type="evidence" value="ECO:0007669"/>
    <property type="project" value="TreeGrafter"/>
</dbReference>
<dbReference type="Pfam" id="PF00535">
    <property type="entry name" value="Glycos_transf_2"/>
    <property type="match status" value="1"/>
</dbReference>
<dbReference type="SUPFAM" id="SSF53448">
    <property type="entry name" value="Nucleotide-diphospho-sugar transferases"/>
    <property type="match status" value="1"/>
</dbReference>
<dbReference type="PANTHER" id="PTHR48090">
    <property type="entry name" value="UNDECAPRENYL-PHOSPHATE 4-DEOXY-4-FORMAMIDO-L-ARABINOSE TRANSFERASE-RELATED"/>
    <property type="match status" value="1"/>
</dbReference>
<evidence type="ECO:0000256" key="5">
    <source>
        <dbReference type="ARBA" id="ARBA00022989"/>
    </source>
</evidence>
<dbReference type="Proteomes" id="UP000422221">
    <property type="component" value="Unassembled WGS sequence"/>
</dbReference>
<keyword evidence="3 9" id="KW-0808">Transferase</keyword>
<evidence type="ECO:0000256" key="6">
    <source>
        <dbReference type="ARBA" id="ARBA00023136"/>
    </source>
</evidence>
<protein>
    <submittedName>
        <fullName evidence="9">Glycosyltransferase family 2 protein</fullName>
    </submittedName>
</protein>